<evidence type="ECO:0000256" key="6">
    <source>
        <dbReference type="SAM" id="MobiDB-lite"/>
    </source>
</evidence>
<feature type="region of interest" description="Disordered" evidence="6">
    <location>
        <begin position="150"/>
        <end position="217"/>
    </location>
</feature>
<dbReference type="InterPro" id="IPR006773">
    <property type="entry name" value="Rpn13/ADRM1"/>
</dbReference>
<accession>A0A8H7J1C6</accession>
<organism evidence="8 9">
    <name type="scientific">Ascochyta lentis</name>
    <dbReference type="NCBI Taxonomy" id="205686"/>
    <lineage>
        <taxon>Eukaryota</taxon>
        <taxon>Fungi</taxon>
        <taxon>Dikarya</taxon>
        <taxon>Ascomycota</taxon>
        <taxon>Pezizomycotina</taxon>
        <taxon>Dothideomycetes</taxon>
        <taxon>Pleosporomycetidae</taxon>
        <taxon>Pleosporales</taxon>
        <taxon>Pleosporineae</taxon>
        <taxon>Didymellaceae</taxon>
        <taxon>Ascochyta</taxon>
    </lineage>
</organism>
<evidence type="ECO:0000313" key="9">
    <source>
        <dbReference type="Proteomes" id="UP000651452"/>
    </source>
</evidence>
<name>A0A8H7J1C6_9PLEO</name>
<gene>
    <name evidence="8" type="ORF">EKO04_007371</name>
</gene>
<dbReference type="GO" id="GO:0061133">
    <property type="term" value="F:endopeptidase activator activity"/>
    <property type="evidence" value="ECO:0007669"/>
    <property type="project" value="TreeGrafter"/>
</dbReference>
<evidence type="ECO:0000256" key="1">
    <source>
        <dbReference type="ARBA" id="ARBA00004123"/>
    </source>
</evidence>
<dbReference type="InterPro" id="IPR038633">
    <property type="entry name" value="Rpn13/ADRM1_Pru_sf"/>
</dbReference>
<dbReference type="GO" id="GO:0070628">
    <property type="term" value="F:proteasome binding"/>
    <property type="evidence" value="ECO:0007669"/>
    <property type="project" value="TreeGrafter"/>
</dbReference>
<evidence type="ECO:0000256" key="4">
    <source>
        <dbReference type="ARBA" id="ARBA00022942"/>
    </source>
</evidence>
<keyword evidence="3" id="KW-0963">Cytoplasm</keyword>
<dbReference type="OrthoDB" id="340431at2759"/>
<dbReference type="PROSITE" id="PS51917">
    <property type="entry name" value="PRU"/>
    <property type="match status" value="1"/>
</dbReference>
<dbReference type="Pfam" id="PF04683">
    <property type="entry name" value="Rpn13_ADRM1_Pru"/>
    <property type="match status" value="1"/>
</dbReference>
<keyword evidence="4" id="KW-0647">Proteasome</keyword>
<dbReference type="GO" id="GO:0005634">
    <property type="term" value="C:nucleus"/>
    <property type="evidence" value="ECO:0007669"/>
    <property type="project" value="UniProtKB-SubCell"/>
</dbReference>
<dbReference type="InterPro" id="IPR038108">
    <property type="entry name" value="RPN13_DEUBAD_sf"/>
</dbReference>
<keyword evidence="5" id="KW-0539">Nucleus</keyword>
<keyword evidence="9" id="KW-1185">Reference proteome</keyword>
<feature type="compositionally biased region" description="Gly residues" evidence="6">
    <location>
        <begin position="182"/>
        <end position="192"/>
    </location>
</feature>
<evidence type="ECO:0000256" key="5">
    <source>
        <dbReference type="ARBA" id="ARBA00023242"/>
    </source>
</evidence>
<reference evidence="8" key="2">
    <citation type="submission" date="2020-09" db="EMBL/GenBank/DDBJ databases">
        <title>Reference genome assembly for Australian Ascochyta lentis isolate Al4.</title>
        <authorList>
            <person name="Lee R.C."/>
            <person name="Farfan-Caceres L.M."/>
            <person name="Debler J.W."/>
            <person name="Williams A.H."/>
            <person name="Henares B.M."/>
        </authorList>
    </citation>
    <scope>NUCLEOTIDE SEQUENCE</scope>
    <source>
        <strain evidence="8">Al4</strain>
    </source>
</reference>
<dbReference type="GO" id="GO:0005737">
    <property type="term" value="C:cytoplasm"/>
    <property type="evidence" value="ECO:0007669"/>
    <property type="project" value="UniProtKB-SubCell"/>
</dbReference>
<reference evidence="8" key="1">
    <citation type="submission" date="2018-12" db="EMBL/GenBank/DDBJ databases">
        <authorList>
            <person name="Syme R.A."/>
            <person name="Farfan-Caceres L."/>
            <person name="Lichtenzveig J."/>
        </authorList>
    </citation>
    <scope>NUCLEOTIDE SEQUENCE</scope>
    <source>
        <strain evidence="8">Al4</strain>
    </source>
</reference>
<dbReference type="AlphaFoldDB" id="A0A8H7J1C6"/>
<dbReference type="PANTHER" id="PTHR12225">
    <property type="entry name" value="ADHESION REGULATING MOLECULE 1 110 KDA CELL MEMBRANE GLYCOPROTEIN"/>
    <property type="match status" value="1"/>
</dbReference>
<dbReference type="GO" id="GO:0008541">
    <property type="term" value="C:proteasome regulatory particle, lid subcomplex"/>
    <property type="evidence" value="ECO:0007669"/>
    <property type="project" value="TreeGrafter"/>
</dbReference>
<evidence type="ECO:0000313" key="8">
    <source>
        <dbReference type="EMBL" id="KAF9694682.1"/>
    </source>
</evidence>
<evidence type="ECO:0000256" key="2">
    <source>
        <dbReference type="ARBA" id="ARBA00004496"/>
    </source>
</evidence>
<dbReference type="InterPro" id="IPR044868">
    <property type="entry name" value="Rpn13/ADRM1_Pru"/>
</dbReference>
<evidence type="ECO:0000256" key="3">
    <source>
        <dbReference type="ARBA" id="ARBA00022490"/>
    </source>
</evidence>
<dbReference type="Proteomes" id="UP000651452">
    <property type="component" value="Unassembled WGS sequence"/>
</dbReference>
<protein>
    <recommendedName>
        <fullName evidence="7">Pru domain-containing protein</fullName>
    </recommendedName>
</protein>
<proteinExistence type="predicted"/>
<dbReference type="PANTHER" id="PTHR12225:SF0">
    <property type="entry name" value="PROTEASOMAL UBIQUITIN RECEPTOR ADRM1"/>
    <property type="match status" value="1"/>
</dbReference>
<evidence type="ECO:0000259" key="7">
    <source>
        <dbReference type="PROSITE" id="PS51917"/>
    </source>
</evidence>
<feature type="domain" description="Pru" evidence="7">
    <location>
        <begin position="1"/>
        <end position="143"/>
    </location>
</feature>
<dbReference type="Gene3D" id="2.30.29.70">
    <property type="entry name" value="Proteasomal ubiquitin receptor Rpn13/ADRM1"/>
    <property type="match status" value="1"/>
</dbReference>
<sequence>MSVEPLITFKAGKCEITARDGNKQSVKPVRTQGYVYLYQGEDEFVHFCWRPRNKSLDESELDLIMIPGDGSFSPYTGKDAAEDSESVKSPTDGRVFVLKFNSSSQRYLFWLQSKSQHTRGDASWFSERDLKIGQVVDLLLNGEEIDVQAELGSIPNPPASGDDDETMDDVEEESSSRNRHGSTGGAGSGATGGDIRDEGEESREGGADGGRAAESGDVSSIVQNFMNSLKGGNLGGESGSQQSGGESFTTLLDLLWPTSTVPTIESASDELIDALCAQLPTTPFLLEAEVEDVDQIDPNSETAQMAMQTLDQDSKRDVLKRILRAPQLRAALGSLTEALRTGALPTVSQALNIDVEHGGYMRGGAMPLGGGDAVKAFLEGVKKTVENEKKGDDDEEMDDA</sequence>
<feature type="compositionally biased region" description="Acidic residues" evidence="6">
    <location>
        <begin position="161"/>
        <end position="173"/>
    </location>
</feature>
<comment type="subcellular location">
    <subcellularLocation>
        <location evidence="2">Cytoplasm</location>
    </subcellularLocation>
    <subcellularLocation>
        <location evidence="1">Nucleus</location>
    </subcellularLocation>
</comment>
<comment type="caution">
    <text evidence="8">The sequence shown here is derived from an EMBL/GenBank/DDBJ whole genome shotgun (WGS) entry which is preliminary data.</text>
</comment>
<dbReference type="EMBL" id="RZGK01000013">
    <property type="protein sequence ID" value="KAF9694682.1"/>
    <property type="molecule type" value="Genomic_DNA"/>
</dbReference>
<dbReference type="Gene3D" id="1.10.2020.20">
    <property type="match status" value="1"/>
</dbReference>